<comment type="subcellular location">
    <subcellularLocation>
        <location evidence="1">Cell envelope</location>
    </subcellularLocation>
</comment>
<dbReference type="InterPro" id="IPR014756">
    <property type="entry name" value="Ig_E-set"/>
</dbReference>
<keyword evidence="3" id="KW-0732">Signal</keyword>
<dbReference type="GO" id="GO:0042597">
    <property type="term" value="C:periplasmic space"/>
    <property type="evidence" value="ECO:0007669"/>
    <property type="project" value="InterPro"/>
</dbReference>
<dbReference type="GO" id="GO:0005507">
    <property type="term" value="F:copper ion binding"/>
    <property type="evidence" value="ECO:0007669"/>
    <property type="project" value="InterPro"/>
</dbReference>
<dbReference type="Pfam" id="PF04234">
    <property type="entry name" value="CopC"/>
    <property type="match status" value="1"/>
</dbReference>
<feature type="region of interest" description="Disordered" evidence="5">
    <location>
        <begin position="170"/>
        <end position="207"/>
    </location>
</feature>
<evidence type="ECO:0000256" key="4">
    <source>
        <dbReference type="ARBA" id="ARBA00023008"/>
    </source>
</evidence>
<gene>
    <name evidence="8" type="ordered locus">Francci3_2794</name>
</gene>
<evidence type="ECO:0000256" key="1">
    <source>
        <dbReference type="ARBA" id="ARBA00004196"/>
    </source>
</evidence>
<feature type="domain" description="CopC" evidence="7">
    <location>
        <begin position="75"/>
        <end position="167"/>
    </location>
</feature>
<dbReference type="PANTHER" id="PTHR34820:SF4">
    <property type="entry name" value="INNER MEMBRANE PROTEIN YEBZ"/>
    <property type="match status" value="1"/>
</dbReference>
<dbReference type="KEGG" id="fra:Francci3_2794"/>
<feature type="region of interest" description="Disordered" evidence="5">
    <location>
        <begin position="1"/>
        <end position="39"/>
    </location>
</feature>
<sequence>MRPEARPTERRRTAVPGRGGTRFADLTGAAHATGGTGGTGPTSLAAAISLVVTLGLAAALVPALLLGLATPASAHSRLVTTTPVADSTLTAPPHEIILTFNEPVSPRYTNVAVTAADGAGVTAGATRVEGGTVHQGLTALRDGRYTVAYRVVSEDGHPVGGEFAFTVAGSTASAGQEGSPPPSPVTTTPTPAATASPTTGAAPAPSAAVTAVTAVTADTGPADGGGGSSGGGGGGGWILPVVIAGILTLGGGTLFALRRRHSGAR</sequence>
<keyword evidence="6" id="KW-0812">Transmembrane</keyword>
<evidence type="ECO:0000256" key="2">
    <source>
        <dbReference type="ARBA" id="ARBA00022723"/>
    </source>
</evidence>
<keyword evidence="2" id="KW-0479">Metal-binding</keyword>
<dbReference type="Proteomes" id="UP000001937">
    <property type="component" value="Chromosome"/>
</dbReference>
<dbReference type="eggNOG" id="COG2372">
    <property type="taxonomic scope" value="Bacteria"/>
</dbReference>
<organism evidence="8 9">
    <name type="scientific">Frankia casuarinae (strain DSM 45818 / CECT 9043 / HFP020203 / CcI3)</name>
    <dbReference type="NCBI Taxonomy" id="106370"/>
    <lineage>
        <taxon>Bacteria</taxon>
        <taxon>Bacillati</taxon>
        <taxon>Actinomycetota</taxon>
        <taxon>Actinomycetes</taxon>
        <taxon>Frankiales</taxon>
        <taxon>Frankiaceae</taxon>
        <taxon>Frankia</taxon>
    </lineage>
</organism>
<evidence type="ECO:0000313" key="9">
    <source>
        <dbReference type="Proteomes" id="UP000001937"/>
    </source>
</evidence>
<protein>
    <submittedName>
        <fullName evidence="8">Copper resistance protein CopC</fullName>
    </submittedName>
</protein>
<dbReference type="AlphaFoldDB" id="Q2J990"/>
<dbReference type="PANTHER" id="PTHR34820">
    <property type="entry name" value="INNER MEMBRANE PROTEIN YEBZ"/>
    <property type="match status" value="1"/>
</dbReference>
<feature type="compositionally biased region" description="Basic and acidic residues" evidence="5">
    <location>
        <begin position="1"/>
        <end position="12"/>
    </location>
</feature>
<keyword evidence="6" id="KW-0472">Membrane</keyword>
<evidence type="ECO:0000256" key="3">
    <source>
        <dbReference type="ARBA" id="ARBA00022729"/>
    </source>
</evidence>
<dbReference type="GO" id="GO:0030313">
    <property type="term" value="C:cell envelope"/>
    <property type="evidence" value="ECO:0007669"/>
    <property type="project" value="UniProtKB-SubCell"/>
</dbReference>
<feature type="compositionally biased region" description="Low complexity" evidence="5">
    <location>
        <begin position="185"/>
        <end position="207"/>
    </location>
</feature>
<feature type="transmembrane region" description="Helical" evidence="6">
    <location>
        <begin position="44"/>
        <end position="69"/>
    </location>
</feature>
<dbReference type="InterPro" id="IPR007348">
    <property type="entry name" value="CopC_dom"/>
</dbReference>
<dbReference type="InterPro" id="IPR032694">
    <property type="entry name" value="CopC/D"/>
</dbReference>
<dbReference type="GO" id="GO:0006825">
    <property type="term" value="P:copper ion transport"/>
    <property type="evidence" value="ECO:0007669"/>
    <property type="project" value="InterPro"/>
</dbReference>
<keyword evidence="4" id="KW-0186">Copper</keyword>
<evidence type="ECO:0000256" key="6">
    <source>
        <dbReference type="SAM" id="Phobius"/>
    </source>
</evidence>
<keyword evidence="6" id="KW-1133">Transmembrane helix</keyword>
<dbReference type="GO" id="GO:0005886">
    <property type="term" value="C:plasma membrane"/>
    <property type="evidence" value="ECO:0007669"/>
    <property type="project" value="TreeGrafter"/>
</dbReference>
<dbReference type="GO" id="GO:0046688">
    <property type="term" value="P:response to copper ion"/>
    <property type="evidence" value="ECO:0007669"/>
    <property type="project" value="InterPro"/>
</dbReference>
<name>Q2J990_FRACC</name>
<dbReference type="InterPro" id="IPR014755">
    <property type="entry name" value="Cu-Rt/internalin_Ig-like"/>
</dbReference>
<evidence type="ECO:0000313" key="8">
    <source>
        <dbReference type="EMBL" id="ABD12152.1"/>
    </source>
</evidence>
<reference evidence="8 9" key="1">
    <citation type="journal article" date="2007" name="Genome Res.">
        <title>Genome characteristics of facultatively symbiotic Frankia sp. strains reflect host range and host plant biogeography.</title>
        <authorList>
            <person name="Normand P."/>
            <person name="Lapierre P."/>
            <person name="Tisa L.S."/>
            <person name="Gogarten J.P."/>
            <person name="Alloisio N."/>
            <person name="Bagnarol E."/>
            <person name="Bassi C.A."/>
            <person name="Berry A.M."/>
            <person name="Bickhart D.M."/>
            <person name="Choisne N."/>
            <person name="Couloux A."/>
            <person name="Cournoyer B."/>
            <person name="Cruveiller S."/>
            <person name="Daubin V."/>
            <person name="Demange N."/>
            <person name="Francino M.P."/>
            <person name="Goltsman E."/>
            <person name="Huang Y."/>
            <person name="Kopp O.R."/>
            <person name="Labarre L."/>
            <person name="Lapidus A."/>
            <person name="Lavire C."/>
            <person name="Marechal J."/>
            <person name="Martinez M."/>
            <person name="Mastronunzio J.E."/>
            <person name="Mullin B.C."/>
            <person name="Niemann J."/>
            <person name="Pujic P."/>
            <person name="Rawnsley T."/>
            <person name="Rouy Z."/>
            <person name="Schenowitz C."/>
            <person name="Sellstedt A."/>
            <person name="Tavares F."/>
            <person name="Tomkins J.P."/>
            <person name="Vallenet D."/>
            <person name="Valverde C."/>
            <person name="Wall L.G."/>
            <person name="Wang Y."/>
            <person name="Medigue C."/>
            <person name="Benson D.R."/>
        </authorList>
    </citation>
    <scope>NUCLEOTIDE SEQUENCE [LARGE SCALE GENOMIC DNA]</scope>
    <source>
        <strain evidence="9">DSM 45818 / CECT 9043 / CcI3</strain>
    </source>
</reference>
<dbReference type="STRING" id="106370.Francci3_2794"/>
<evidence type="ECO:0000259" key="7">
    <source>
        <dbReference type="Pfam" id="PF04234"/>
    </source>
</evidence>
<dbReference type="EMBL" id="CP000249">
    <property type="protein sequence ID" value="ABD12152.1"/>
    <property type="molecule type" value="Genomic_DNA"/>
</dbReference>
<dbReference type="HOGENOM" id="CLU_087859_0_0_11"/>
<dbReference type="SUPFAM" id="SSF81296">
    <property type="entry name" value="E set domains"/>
    <property type="match status" value="1"/>
</dbReference>
<evidence type="ECO:0000256" key="5">
    <source>
        <dbReference type="SAM" id="MobiDB-lite"/>
    </source>
</evidence>
<dbReference type="RefSeq" id="WP_011437182.1">
    <property type="nucleotide sequence ID" value="NC_007777.1"/>
</dbReference>
<proteinExistence type="predicted"/>
<dbReference type="Gene3D" id="2.60.40.1220">
    <property type="match status" value="1"/>
</dbReference>
<keyword evidence="9" id="KW-1185">Reference proteome</keyword>
<accession>Q2J990</accession>
<feature type="transmembrane region" description="Helical" evidence="6">
    <location>
        <begin position="237"/>
        <end position="257"/>
    </location>
</feature>